<name>A0A1H4PT07_STRMJ</name>
<sequence>MSEYSQSSYAQSAPPLHSAGAPSGGAAHASPAPAAPSKKIAIFAIVGSVIALVGSMVNWVVSDAEGATGGIKGIDGDGIITLIIALVAAILFIAAMATKKAALYLVGGVLGLAMAIVAAINMADPERLVTQKLKDDEGVSQKVAEKAAEQAAKLYEMTAGPGLYMVLIGALMALALGALGFMKARAAR</sequence>
<dbReference type="EMBL" id="FNST01000002">
    <property type="protein sequence ID" value="SEC10440.1"/>
    <property type="molecule type" value="Genomic_DNA"/>
</dbReference>
<reference evidence="4" key="1">
    <citation type="submission" date="2016-10" db="EMBL/GenBank/DDBJ databases">
        <authorList>
            <person name="Varghese N."/>
            <person name="Submissions S."/>
        </authorList>
    </citation>
    <scope>NUCLEOTIDE SEQUENCE [LARGE SCALE GENOMIC DNA]</scope>
    <source>
        <strain evidence="4">DSM 40318</strain>
    </source>
</reference>
<dbReference type="Proteomes" id="UP000198609">
    <property type="component" value="Unassembled WGS sequence"/>
</dbReference>
<accession>A0A1H4PT07</accession>
<feature type="transmembrane region" description="Helical" evidence="2">
    <location>
        <begin position="79"/>
        <end position="96"/>
    </location>
</feature>
<evidence type="ECO:0000313" key="3">
    <source>
        <dbReference type="EMBL" id="SEC10440.1"/>
    </source>
</evidence>
<proteinExistence type="predicted"/>
<evidence type="ECO:0000256" key="1">
    <source>
        <dbReference type="SAM" id="MobiDB-lite"/>
    </source>
</evidence>
<dbReference type="AlphaFoldDB" id="A0A1H4PT07"/>
<keyword evidence="2" id="KW-1133">Transmembrane helix</keyword>
<evidence type="ECO:0000256" key="2">
    <source>
        <dbReference type="SAM" id="Phobius"/>
    </source>
</evidence>
<keyword evidence="2" id="KW-0472">Membrane</keyword>
<keyword evidence="2" id="KW-0812">Transmembrane</keyword>
<gene>
    <name evidence="3" type="ORF">SAMN04490356_2914</name>
</gene>
<organism evidence="3 4">
    <name type="scientific">Streptomyces melanosporofaciens</name>
    <dbReference type="NCBI Taxonomy" id="67327"/>
    <lineage>
        <taxon>Bacteria</taxon>
        <taxon>Bacillati</taxon>
        <taxon>Actinomycetota</taxon>
        <taxon>Actinomycetes</taxon>
        <taxon>Kitasatosporales</taxon>
        <taxon>Streptomycetaceae</taxon>
        <taxon>Streptomyces</taxon>
        <taxon>Streptomyces violaceusniger group</taxon>
    </lineage>
</organism>
<feature type="region of interest" description="Disordered" evidence="1">
    <location>
        <begin position="1"/>
        <end position="27"/>
    </location>
</feature>
<feature type="transmembrane region" description="Helical" evidence="2">
    <location>
        <begin position="103"/>
        <end position="123"/>
    </location>
</feature>
<evidence type="ECO:0000313" key="4">
    <source>
        <dbReference type="Proteomes" id="UP000198609"/>
    </source>
</evidence>
<protein>
    <submittedName>
        <fullName evidence="3">Uncharacterized protein</fullName>
    </submittedName>
</protein>
<feature type="transmembrane region" description="Helical" evidence="2">
    <location>
        <begin position="163"/>
        <end position="182"/>
    </location>
</feature>
<dbReference type="RefSeq" id="WP_244320763.1">
    <property type="nucleotide sequence ID" value="NZ_FNST01000002.1"/>
</dbReference>
<feature type="transmembrane region" description="Helical" evidence="2">
    <location>
        <begin position="40"/>
        <end position="59"/>
    </location>
</feature>
<keyword evidence="4" id="KW-1185">Reference proteome</keyword>